<sequence length="179" mass="20888">MSKSVPKIIRQVAYYRPALQQQTHYTEIEVEETTKVRKHWVTNPHLYWVPAGVDLEDPDGYLEPLEDPDLNIRRDWSRYREIYQILTPAAIKANRERYQLSGREYALILGISHSSLSELENGLVLQSDEQDSLLTMAANQTAFYQLLRRRQAIFTTVFSDQKYAAILKRVEEMVTSKPN</sequence>
<dbReference type="OrthoDB" id="2327822at2"/>
<accession>A0A660EAS1</accession>
<evidence type="ECO:0000313" key="1">
    <source>
        <dbReference type="EMBL" id="VDG29605.1"/>
    </source>
</evidence>
<dbReference type="SUPFAM" id="SSF47413">
    <property type="entry name" value="lambda repressor-like DNA-binding domains"/>
    <property type="match status" value="1"/>
</dbReference>
<reference evidence="1 2" key="1">
    <citation type="submission" date="2018-11" db="EMBL/GenBank/DDBJ databases">
        <authorList>
            <person name="Wuyts S."/>
        </authorList>
    </citation>
    <scope>NUCLEOTIDE SEQUENCE [LARGE SCALE GENOMIC DNA]</scope>
    <source>
        <strain evidence="1">Lactobacillus mudanjiangensis AMBF249</strain>
    </source>
</reference>
<name>A0A660EAS1_9LACO</name>
<dbReference type="InterPro" id="IPR001387">
    <property type="entry name" value="Cro/C1-type_HTH"/>
</dbReference>
<dbReference type="GO" id="GO:0003677">
    <property type="term" value="F:DNA binding"/>
    <property type="evidence" value="ECO:0007669"/>
    <property type="project" value="InterPro"/>
</dbReference>
<dbReference type="CDD" id="cd00093">
    <property type="entry name" value="HTH_XRE"/>
    <property type="match status" value="1"/>
</dbReference>
<evidence type="ECO:0000313" key="2">
    <source>
        <dbReference type="Proteomes" id="UP000289996"/>
    </source>
</evidence>
<organism evidence="1 2">
    <name type="scientific">Lactiplantibacillus mudanjiangensis</name>
    <dbReference type="NCBI Taxonomy" id="1296538"/>
    <lineage>
        <taxon>Bacteria</taxon>
        <taxon>Bacillati</taxon>
        <taxon>Bacillota</taxon>
        <taxon>Bacilli</taxon>
        <taxon>Lactobacillales</taxon>
        <taxon>Lactobacillaceae</taxon>
        <taxon>Lactiplantibacillus</taxon>
    </lineage>
</organism>
<dbReference type="InterPro" id="IPR010982">
    <property type="entry name" value="Lambda_DNA-bd_dom_sf"/>
</dbReference>
<protein>
    <submittedName>
        <fullName evidence="1">Uncharacterized protein</fullName>
    </submittedName>
</protein>
<dbReference type="RefSeq" id="WP_130852177.1">
    <property type="nucleotide sequence ID" value="NZ_UYIG01000141.1"/>
</dbReference>
<dbReference type="AlphaFoldDB" id="A0A660EAS1"/>
<dbReference type="Proteomes" id="UP000289996">
    <property type="component" value="Unassembled WGS sequence"/>
</dbReference>
<gene>
    <name evidence="1" type="ORF">MUDAN_MDHGFNIF_01166</name>
</gene>
<keyword evidence="2" id="KW-1185">Reference proteome</keyword>
<proteinExistence type="predicted"/>
<dbReference type="EMBL" id="UYIG01000141">
    <property type="protein sequence ID" value="VDG29605.1"/>
    <property type="molecule type" value="Genomic_DNA"/>
</dbReference>
<dbReference type="Gene3D" id="1.10.260.40">
    <property type="entry name" value="lambda repressor-like DNA-binding domains"/>
    <property type="match status" value="1"/>
</dbReference>